<sequence length="790" mass="86529">MKFGTSKLLISAAVAVAFPSLSTAAPFFSSSTSSHSNDATNESVENCQDFRITYPAASGLSWTDGSNHVLAWQATSDATSVDISLVDEQNETVSQLGSYDASKGATGEKPISLQGHPTGFYHFEFTVKSASSQCKLSSEKVQINGSSDSTSHSNAPPSDEDLDQIFDSLSNGHANQEWTSESHDDDASPASVAGVTPSWTSHEDDVQENAWHEDDVSDLVDALGNHPNADGWTSHDDDVQENAWHEDDVNDLVDALGNHPNADGWTSHEDDAQENAWHEDDVNDLVDALGNHPNADGWTSHEDDVQDNAWHEDDVNDLVDGLGNHPNSEWTSHDDDVETKTDSTEPKNFDELIDSLDQPYDQYLENNNATEGQNLNVHKNEADDTESSGADPTTTPNGDLDSTLDDIFAKLAGAGSTGSTSHDNAAPVDDHHWHSDDATFFTDELHEAEPATDASHSNDTEWQEEDDDTAPATHSSDKHWHSDDNTYFTDEVGDGATTQTNDSADHSNAAEWHEDDVTVEDTGAAASEPAGKFWHSDDANYFTDELQGDQTQTSSSSAPHENAADWHEDVAEGWNGDGVAHVDEAPVDDSPDRWFTDVQNEENHTNEDIEGLVDNLSNEHADDSAKWFTDVHNEENHANEAVEEPASTEHADDSAKWFTDVHNEENHANEAVEEPASTEHADDSAKWFTDVHNEENHANEAVEEPVSTEHADDSAKWFTDVHNEENHVNEDIEGLVDNLSNTHADDASPDARWFTDVHNEENHANQAVEVPAAAEEHANDADKWFTDEHQ</sequence>
<name>A0A8H7UA39_MORIS</name>
<feature type="signal peptide" evidence="2">
    <location>
        <begin position="1"/>
        <end position="24"/>
    </location>
</feature>
<organism evidence="3 4">
    <name type="scientific">Mortierella isabellina</name>
    <name type="common">Filamentous fungus</name>
    <name type="synonym">Umbelopsis isabellina</name>
    <dbReference type="NCBI Taxonomy" id="91625"/>
    <lineage>
        <taxon>Eukaryota</taxon>
        <taxon>Fungi</taxon>
        <taxon>Fungi incertae sedis</taxon>
        <taxon>Mucoromycota</taxon>
        <taxon>Mucoromycotina</taxon>
        <taxon>Umbelopsidomycetes</taxon>
        <taxon>Umbelopsidales</taxon>
        <taxon>Umbelopsidaceae</taxon>
        <taxon>Umbelopsis</taxon>
    </lineage>
</organism>
<keyword evidence="2" id="KW-0732">Signal</keyword>
<protein>
    <submittedName>
        <fullName evidence="3">Uncharacterized protein</fullName>
    </submittedName>
</protein>
<evidence type="ECO:0000256" key="2">
    <source>
        <dbReference type="SAM" id="SignalP"/>
    </source>
</evidence>
<evidence type="ECO:0000313" key="4">
    <source>
        <dbReference type="Proteomes" id="UP000654370"/>
    </source>
</evidence>
<feature type="region of interest" description="Disordered" evidence="1">
    <location>
        <begin position="763"/>
        <end position="790"/>
    </location>
</feature>
<feature type="region of interest" description="Disordered" evidence="1">
    <location>
        <begin position="449"/>
        <end position="506"/>
    </location>
</feature>
<feature type="chain" id="PRO_5034559142" evidence="2">
    <location>
        <begin position="25"/>
        <end position="790"/>
    </location>
</feature>
<dbReference type="AlphaFoldDB" id="A0A8H7UA39"/>
<accession>A0A8H7UA39</accession>
<dbReference type="OrthoDB" id="2289567at2759"/>
<evidence type="ECO:0000256" key="1">
    <source>
        <dbReference type="SAM" id="MobiDB-lite"/>
    </source>
</evidence>
<feature type="compositionally biased region" description="Basic and acidic residues" evidence="1">
    <location>
        <begin position="774"/>
        <end position="790"/>
    </location>
</feature>
<keyword evidence="4" id="KW-1185">Reference proteome</keyword>
<reference evidence="3" key="1">
    <citation type="submission" date="2020-12" db="EMBL/GenBank/DDBJ databases">
        <title>Metabolic potential, ecology and presence of endohyphal bacteria is reflected in genomic diversity of Mucoromycotina.</title>
        <authorList>
            <person name="Muszewska A."/>
            <person name="Okrasinska A."/>
            <person name="Steczkiewicz K."/>
            <person name="Drgas O."/>
            <person name="Orlowska M."/>
            <person name="Perlinska-Lenart U."/>
            <person name="Aleksandrzak-Piekarczyk T."/>
            <person name="Szatraj K."/>
            <person name="Zielenkiewicz U."/>
            <person name="Pilsyk S."/>
            <person name="Malc E."/>
            <person name="Mieczkowski P."/>
            <person name="Kruszewska J.S."/>
            <person name="Biernat P."/>
            <person name="Pawlowska J."/>
        </authorList>
    </citation>
    <scope>NUCLEOTIDE SEQUENCE</scope>
    <source>
        <strain evidence="3">WA0000067209</strain>
    </source>
</reference>
<feature type="compositionally biased region" description="Basic and acidic residues" evidence="1">
    <location>
        <begin position="331"/>
        <end position="349"/>
    </location>
</feature>
<feature type="region of interest" description="Disordered" evidence="1">
    <location>
        <begin position="138"/>
        <end position="206"/>
    </location>
</feature>
<dbReference type="Proteomes" id="UP000654370">
    <property type="component" value="Unassembled WGS sequence"/>
</dbReference>
<dbReference type="EMBL" id="JAEPQZ010000018">
    <property type="protein sequence ID" value="KAG2172089.1"/>
    <property type="molecule type" value="Genomic_DNA"/>
</dbReference>
<feature type="compositionally biased region" description="Low complexity" evidence="1">
    <location>
        <begin position="764"/>
        <end position="773"/>
    </location>
</feature>
<feature type="region of interest" description="Disordered" evidence="1">
    <location>
        <begin position="253"/>
        <end position="273"/>
    </location>
</feature>
<feature type="compositionally biased region" description="Polar residues" evidence="1">
    <location>
        <begin position="138"/>
        <end position="156"/>
    </location>
</feature>
<feature type="region of interest" description="Disordered" evidence="1">
    <location>
        <begin position="380"/>
        <end position="403"/>
    </location>
</feature>
<proteinExistence type="predicted"/>
<feature type="compositionally biased region" description="Polar residues" evidence="1">
    <location>
        <begin position="387"/>
        <end position="397"/>
    </location>
</feature>
<evidence type="ECO:0000313" key="3">
    <source>
        <dbReference type="EMBL" id="KAG2172089.1"/>
    </source>
</evidence>
<comment type="caution">
    <text evidence="3">The sequence shown here is derived from an EMBL/GenBank/DDBJ whole genome shotgun (WGS) entry which is preliminary data.</text>
</comment>
<feature type="region of interest" description="Disordered" evidence="1">
    <location>
        <begin position="415"/>
        <end position="435"/>
    </location>
</feature>
<feature type="compositionally biased region" description="Polar residues" evidence="1">
    <location>
        <begin position="167"/>
        <end position="179"/>
    </location>
</feature>
<gene>
    <name evidence="3" type="ORF">INT43_001566</name>
</gene>
<feature type="compositionally biased region" description="Basic and acidic residues" evidence="1">
    <location>
        <begin position="475"/>
        <end position="484"/>
    </location>
</feature>
<feature type="region of interest" description="Disordered" evidence="1">
    <location>
        <begin position="315"/>
        <end position="349"/>
    </location>
</feature>